<dbReference type="InterPro" id="IPR002931">
    <property type="entry name" value="Transglutaminase-like"/>
</dbReference>
<dbReference type="Pfam" id="PF01841">
    <property type="entry name" value="Transglut_core"/>
    <property type="match status" value="1"/>
</dbReference>
<reference evidence="3 4" key="1">
    <citation type="submission" date="2016-10" db="EMBL/GenBank/DDBJ databases">
        <authorList>
            <person name="de Groot N.N."/>
        </authorList>
    </citation>
    <scope>NUCLEOTIDE SEQUENCE [LARGE SCALE GENOMIC DNA]</scope>
    <source>
        <strain evidence="3 4">DSM 21019</strain>
    </source>
</reference>
<dbReference type="Gene3D" id="3.10.620.30">
    <property type="match status" value="1"/>
</dbReference>
<dbReference type="Pfam" id="PF12969">
    <property type="entry name" value="DUF3857"/>
    <property type="match status" value="1"/>
</dbReference>
<dbReference type="InterPro" id="IPR038765">
    <property type="entry name" value="Papain-like_cys_pep_sf"/>
</dbReference>
<keyword evidence="4" id="KW-1185">Reference proteome</keyword>
<dbReference type="GO" id="GO:0008233">
    <property type="term" value="F:peptidase activity"/>
    <property type="evidence" value="ECO:0007669"/>
    <property type="project" value="UniProtKB-KW"/>
</dbReference>
<dbReference type="Gene3D" id="2.60.40.3140">
    <property type="match status" value="1"/>
</dbReference>
<dbReference type="Proteomes" id="UP000199534">
    <property type="component" value="Unassembled WGS sequence"/>
</dbReference>
<dbReference type="InterPro" id="IPR024618">
    <property type="entry name" value="DUF3857"/>
</dbReference>
<dbReference type="EMBL" id="FOYQ01000001">
    <property type="protein sequence ID" value="SFR32505.1"/>
    <property type="molecule type" value="Genomic_DNA"/>
</dbReference>
<gene>
    <name evidence="3" type="ORF">SAMN04490243_0501</name>
</gene>
<dbReference type="STRING" id="400055.SAMN04490243_0501"/>
<keyword evidence="3" id="KW-0378">Hydrolase</keyword>
<dbReference type="AlphaFoldDB" id="A0A1I6FRC9"/>
<dbReference type="SUPFAM" id="SSF54001">
    <property type="entry name" value="Cysteine proteinases"/>
    <property type="match status" value="1"/>
</dbReference>
<evidence type="ECO:0000313" key="3">
    <source>
        <dbReference type="EMBL" id="SFR32505.1"/>
    </source>
</evidence>
<feature type="domain" description="DUF3857" evidence="2">
    <location>
        <begin position="71"/>
        <end position="223"/>
    </location>
</feature>
<proteinExistence type="predicted"/>
<dbReference type="OrthoDB" id="8595007at2"/>
<sequence length="643" mass="73551">MFLQPNPTQILTPRLLFLLLLLPWAGFSQGNLYQASQLPDSLVSGADAVILKERHQMKILSPDRAEGSFFKAVTVFNEQGEYDVERVAFYDDSRSLSNLQAEIYDGNGSLIEKIKSRDFIDQAAVDGFSVITDTRLKYFSYTAPRYPYTVVFSYEFNTSNTAFIPAWSPLSGYGVGLVNSSFELEIDGQIPFRIKEKNFEGFAIENNSSGRLLQYRLKNIPPFEAEEMSPVYRAFAPQLLVSLNEFHLEGVDGSATDWTSMGRWQYHNLIENRDQLPPETVAEVSQMLEGITDPREKVKRIYQYVQDNTRYISVQLGIGGWMPISAADVDKDKFGDCKGLTNYTKALLNSQGIPSNYCVVWAGAEKRDMEADFASMQGNHVILNVPLEQDEIWLECTSQTMPFNFLGDFTDDRKVLVLDPKGGYLKHTPAYNGAENLRLVKAKLALATDGSLKGEVGILSEGVEYDQRLSMRDFSEERRDTYYKNYWDYLNGIKISEVAWYNQKDSVRFGEKMEVAVLDYLSQAGNDLFFKPNTVDRHLSVPNRYRNRQLPFEVPRGYLHKAEFVIELPEGYVLPEIPEPVTIDSDFGKYQMEIIRISEREIGYQRSLELAPGQYAKNRYSDYRNFRREVARAENINLLLQPK</sequence>
<evidence type="ECO:0000259" key="1">
    <source>
        <dbReference type="Pfam" id="PF01841"/>
    </source>
</evidence>
<evidence type="ECO:0000259" key="2">
    <source>
        <dbReference type="Pfam" id="PF12969"/>
    </source>
</evidence>
<dbReference type="Gene3D" id="2.60.120.1130">
    <property type="match status" value="1"/>
</dbReference>
<evidence type="ECO:0000313" key="4">
    <source>
        <dbReference type="Proteomes" id="UP000199534"/>
    </source>
</evidence>
<feature type="domain" description="Transglutaminase-like" evidence="1">
    <location>
        <begin position="286"/>
        <end position="394"/>
    </location>
</feature>
<keyword evidence="3" id="KW-0645">Protease</keyword>
<name>A0A1I6FRC9_9FLAO</name>
<dbReference type="GO" id="GO:0006508">
    <property type="term" value="P:proteolysis"/>
    <property type="evidence" value="ECO:0007669"/>
    <property type="project" value="UniProtKB-KW"/>
</dbReference>
<protein>
    <submittedName>
        <fullName evidence="3">Transglutaminase-like enzyme, putative cysteine protease</fullName>
    </submittedName>
</protein>
<organism evidence="3 4">
    <name type="scientific">Robiginitalea myxolifaciens</name>
    <dbReference type="NCBI Taxonomy" id="400055"/>
    <lineage>
        <taxon>Bacteria</taxon>
        <taxon>Pseudomonadati</taxon>
        <taxon>Bacteroidota</taxon>
        <taxon>Flavobacteriia</taxon>
        <taxon>Flavobacteriales</taxon>
        <taxon>Flavobacteriaceae</taxon>
        <taxon>Robiginitalea</taxon>
    </lineage>
</organism>
<accession>A0A1I6FRC9</accession>